<protein>
    <recommendedName>
        <fullName evidence="8">Crp/Fnr family transcriptional regulator</fullName>
    </recommendedName>
</protein>
<gene>
    <name evidence="6" type="ORF">Sfulv_61650</name>
</gene>
<evidence type="ECO:0000259" key="4">
    <source>
        <dbReference type="PROSITE" id="PS50042"/>
    </source>
</evidence>
<dbReference type="AlphaFoldDB" id="A0A7J0CHT1"/>
<dbReference type="GO" id="GO:0003677">
    <property type="term" value="F:DNA binding"/>
    <property type="evidence" value="ECO:0007669"/>
    <property type="project" value="UniProtKB-KW"/>
</dbReference>
<dbReference type="Pfam" id="PF00027">
    <property type="entry name" value="cNMP_binding"/>
    <property type="match status" value="1"/>
</dbReference>
<dbReference type="InterPro" id="IPR018488">
    <property type="entry name" value="cNMP-bd_CS"/>
</dbReference>
<dbReference type="InterPro" id="IPR036390">
    <property type="entry name" value="WH_DNA-bd_sf"/>
</dbReference>
<dbReference type="InterPro" id="IPR050397">
    <property type="entry name" value="Env_Response_Regulators"/>
</dbReference>
<dbReference type="PROSITE" id="PS50042">
    <property type="entry name" value="CNMP_BINDING_3"/>
    <property type="match status" value="1"/>
</dbReference>
<dbReference type="RefSeq" id="WP_305961397.1">
    <property type="nucleotide sequence ID" value="NZ_BLWC01000001.1"/>
</dbReference>
<name>A0A7J0CHT1_9ACTN</name>
<proteinExistence type="predicted"/>
<sequence length="229" mass="24270">MLVSTRDGGHVYKSHLELIGGSLWSALEGLAPQRVRPARSLLLRQGDPATHVIMLDAGSTLITLTGQRGERALLAVRGAGDLLGELAVLDEQPRTASVIAAEACHVRIIPASEFLAFVEEHRLLAPLLRHAITRVREAETVRLELSTASVPVRLASALGRLSAAASSTASGLVVRLTQTELSQMIGASRNAVGNALRPWREAGWVTTESGGGLLIRNIGAIQSHAHTQA</sequence>
<evidence type="ECO:0000256" key="2">
    <source>
        <dbReference type="ARBA" id="ARBA00023125"/>
    </source>
</evidence>
<dbReference type="SMART" id="SM00419">
    <property type="entry name" value="HTH_CRP"/>
    <property type="match status" value="1"/>
</dbReference>
<keyword evidence="7" id="KW-1185">Reference proteome</keyword>
<dbReference type="InterPro" id="IPR036388">
    <property type="entry name" value="WH-like_DNA-bd_sf"/>
</dbReference>
<dbReference type="InterPro" id="IPR012318">
    <property type="entry name" value="HTH_CRP"/>
</dbReference>
<evidence type="ECO:0000256" key="3">
    <source>
        <dbReference type="ARBA" id="ARBA00023163"/>
    </source>
</evidence>
<dbReference type="Proteomes" id="UP000498980">
    <property type="component" value="Unassembled WGS sequence"/>
</dbReference>
<dbReference type="SMART" id="SM00100">
    <property type="entry name" value="cNMP"/>
    <property type="match status" value="1"/>
</dbReference>
<dbReference type="GO" id="GO:0005829">
    <property type="term" value="C:cytosol"/>
    <property type="evidence" value="ECO:0007669"/>
    <property type="project" value="TreeGrafter"/>
</dbReference>
<keyword evidence="3" id="KW-0804">Transcription</keyword>
<dbReference type="PANTHER" id="PTHR24567">
    <property type="entry name" value="CRP FAMILY TRANSCRIPTIONAL REGULATORY PROTEIN"/>
    <property type="match status" value="1"/>
</dbReference>
<evidence type="ECO:0008006" key="8">
    <source>
        <dbReference type="Google" id="ProtNLM"/>
    </source>
</evidence>
<evidence type="ECO:0000313" key="7">
    <source>
        <dbReference type="Proteomes" id="UP000498980"/>
    </source>
</evidence>
<accession>A0A7J0CHT1</accession>
<keyword evidence="1" id="KW-0805">Transcription regulation</keyword>
<dbReference type="SUPFAM" id="SSF46785">
    <property type="entry name" value="Winged helix' DNA-binding domain"/>
    <property type="match status" value="1"/>
</dbReference>
<dbReference type="PANTHER" id="PTHR24567:SF74">
    <property type="entry name" value="HTH-TYPE TRANSCRIPTIONAL REGULATOR ARCR"/>
    <property type="match status" value="1"/>
</dbReference>
<comment type="caution">
    <text evidence="6">The sequence shown here is derived from an EMBL/GenBank/DDBJ whole genome shotgun (WGS) entry which is preliminary data.</text>
</comment>
<dbReference type="GO" id="GO:0003700">
    <property type="term" value="F:DNA-binding transcription factor activity"/>
    <property type="evidence" value="ECO:0007669"/>
    <property type="project" value="TreeGrafter"/>
</dbReference>
<dbReference type="PROSITE" id="PS51063">
    <property type="entry name" value="HTH_CRP_2"/>
    <property type="match status" value="1"/>
</dbReference>
<reference evidence="6 7" key="1">
    <citation type="submission" date="2020-05" db="EMBL/GenBank/DDBJ databases">
        <title>Whole genome shotgun sequence of Streptomyces fulvorobeus NBRC 15897.</title>
        <authorList>
            <person name="Komaki H."/>
            <person name="Tamura T."/>
        </authorList>
    </citation>
    <scope>NUCLEOTIDE SEQUENCE [LARGE SCALE GENOMIC DNA]</scope>
    <source>
        <strain evidence="6 7">NBRC 15897</strain>
    </source>
</reference>
<dbReference type="InterPro" id="IPR018490">
    <property type="entry name" value="cNMP-bd_dom_sf"/>
</dbReference>
<dbReference type="PROSITE" id="PS00889">
    <property type="entry name" value="CNMP_BINDING_2"/>
    <property type="match status" value="1"/>
</dbReference>
<evidence type="ECO:0000259" key="5">
    <source>
        <dbReference type="PROSITE" id="PS51063"/>
    </source>
</evidence>
<dbReference type="Pfam" id="PF13545">
    <property type="entry name" value="HTH_Crp_2"/>
    <property type="match status" value="1"/>
</dbReference>
<feature type="domain" description="Cyclic nucleotide-binding" evidence="4">
    <location>
        <begin position="27"/>
        <end position="114"/>
    </location>
</feature>
<organism evidence="6 7">
    <name type="scientific">Streptomyces fulvorobeus</name>
    <dbReference type="NCBI Taxonomy" id="284028"/>
    <lineage>
        <taxon>Bacteria</taxon>
        <taxon>Bacillati</taxon>
        <taxon>Actinomycetota</taxon>
        <taxon>Actinomycetes</taxon>
        <taxon>Kitasatosporales</taxon>
        <taxon>Streptomycetaceae</taxon>
        <taxon>Streptomyces</taxon>
    </lineage>
</organism>
<evidence type="ECO:0000313" key="6">
    <source>
        <dbReference type="EMBL" id="GFN01355.1"/>
    </source>
</evidence>
<dbReference type="Gene3D" id="2.60.120.10">
    <property type="entry name" value="Jelly Rolls"/>
    <property type="match status" value="1"/>
</dbReference>
<dbReference type="SUPFAM" id="SSF51206">
    <property type="entry name" value="cAMP-binding domain-like"/>
    <property type="match status" value="1"/>
</dbReference>
<dbReference type="EMBL" id="BLWC01000001">
    <property type="protein sequence ID" value="GFN01355.1"/>
    <property type="molecule type" value="Genomic_DNA"/>
</dbReference>
<evidence type="ECO:0000256" key="1">
    <source>
        <dbReference type="ARBA" id="ARBA00023015"/>
    </source>
</evidence>
<keyword evidence="2" id="KW-0238">DNA-binding</keyword>
<feature type="domain" description="HTH crp-type" evidence="5">
    <location>
        <begin position="148"/>
        <end position="219"/>
    </location>
</feature>
<dbReference type="InterPro" id="IPR014710">
    <property type="entry name" value="RmlC-like_jellyroll"/>
</dbReference>
<dbReference type="InterPro" id="IPR000595">
    <property type="entry name" value="cNMP-bd_dom"/>
</dbReference>
<dbReference type="Gene3D" id="1.10.10.10">
    <property type="entry name" value="Winged helix-like DNA-binding domain superfamily/Winged helix DNA-binding domain"/>
    <property type="match status" value="1"/>
</dbReference>
<dbReference type="CDD" id="cd00038">
    <property type="entry name" value="CAP_ED"/>
    <property type="match status" value="1"/>
</dbReference>